<proteinExistence type="predicted"/>
<evidence type="ECO:0000313" key="2">
    <source>
        <dbReference type="Proteomes" id="UP001595975"/>
    </source>
</evidence>
<comment type="caution">
    <text evidence="1">The sequence shown here is derived from an EMBL/GenBank/DDBJ whole genome shotgun (WGS) entry which is preliminary data.</text>
</comment>
<sequence>MSVRRSLVAYTRTRPDALTAAFVELLAGRVRLLPEHVAELSAGSEDVATDGFS</sequence>
<dbReference type="Proteomes" id="UP001595975">
    <property type="component" value="Unassembled WGS sequence"/>
</dbReference>
<evidence type="ECO:0000313" key="1">
    <source>
        <dbReference type="EMBL" id="MFC5662327.1"/>
    </source>
</evidence>
<keyword evidence="2" id="KW-1185">Reference proteome</keyword>
<organism evidence="1 2">
    <name type="scientific">Kitasatospora misakiensis</name>
    <dbReference type="NCBI Taxonomy" id="67330"/>
    <lineage>
        <taxon>Bacteria</taxon>
        <taxon>Bacillati</taxon>
        <taxon>Actinomycetota</taxon>
        <taxon>Actinomycetes</taxon>
        <taxon>Kitasatosporales</taxon>
        <taxon>Streptomycetaceae</taxon>
        <taxon>Kitasatospora</taxon>
    </lineage>
</organism>
<name>A0ABW0WXN9_9ACTN</name>
<protein>
    <submittedName>
        <fullName evidence="1">Uncharacterized protein</fullName>
    </submittedName>
</protein>
<dbReference type="RefSeq" id="WP_380223923.1">
    <property type="nucleotide sequence ID" value="NZ_JBHSOF010000003.1"/>
</dbReference>
<gene>
    <name evidence="1" type="ORF">ACFP3U_04955</name>
</gene>
<reference evidence="2" key="1">
    <citation type="journal article" date="2019" name="Int. J. Syst. Evol. Microbiol.">
        <title>The Global Catalogue of Microorganisms (GCM) 10K type strain sequencing project: providing services to taxonomists for standard genome sequencing and annotation.</title>
        <authorList>
            <consortium name="The Broad Institute Genomics Platform"/>
            <consortium name="The Broad Institute Genome Sequencing Center for Infectious Disease"/>
            <person name="Wu L."/>
            <person name="Ma J."/>
        </authorList>
    </citation>
    <scope>NUCLEOTIDE SEQUENCE [LARGE SCALE GENOMIC DNA]</scope>
    <source>
        <strain evidence="2">CGMCC 4.1437</strain>
    </source>
</reference>
<dbReference type="EMBL" id="JBHSOF010000003">
    <property type="protein sequence ID" value="MFC5662327.1"/>
    <property type="molecule type" value="Genomic_DNA"/>
</dbReference>
<accession>A0ABW0WXN9</accession>